<dbReference type="Proteomes" id="UP000002028">
    <property type="component" value="Chromosome"/>
</dbReference>
<evidence type="ECO:0000313" key="2">
    <source>
        <dbReference type="Proteomes" id="UP000002028"/>
    </source>
</evidence>
<dbReference type="KEGG" id="sli:Slin_5279"/>
<proteinExistence type="predicted"/>
<accession>D2QE32</accession>
<reference evidence="1 2" key="1">
    <citation type="journal article" date="2010" name="Stand. Genomic Sci.">
        <title>Complete genome sequence of Spirosoma linguale type strain (1).</title>
        <authorList>
            <person name="Lail K."/>
            <person name="Sikorski J."/>
            <person name="Saunders E."/>
            <person name="Lapidus A."/>
            <person name="Glavina Del Rio T."/>
            <person name="Copeland A."/>
            <person name="Tice H."/>
            <person name="Cheng J.-F."/>
            <person name="Lucas S."/>
            <person name="Nolan M."/>
            <person name="Bruce D."/>
            <person name="Goodwin L."/>
            <person name="Pitluck S."/>
            <person name="Ivanova N."/>
            <person name="Mavromatis K."/>
            <person name="Ovchinnikova G."/>
            <person name="Pati A."/>
            <person name="Chen A."/>
            <person name="Palaniappan K."/>
            <person name="Land M."/>
            <person name="Hauser L."/>
            <person name="Chang Y.-J."/>
            <person name="Jeffries C.D."/>
            <person name="Chain P."/>
            <person name="Brettin T."/>
            <person name="Detter J.C."/>
            <person name="Schuetze A."/>
            <person name="Rohde M."/>
            <person name="Tindall B.J."/>
            <person name="Goeker M."/>
            <person name="Bristow J."/>
            <person name="Eisen J.A."/>
            <person name="Markowitz V."/>
            <person name="Hugenholtz P."/>
            <person name="Kyrpides N.C."/>
            <person name="Klenk H.-P."/>
            <person name="Chen F."/>
        </authorList>
    </citation>
    <scope>NUCLEOTIDE SEQUENCE [LARGE SCALE GENOMIC DNA]</scope>
    <source>
        <strain evidence="2">ATCC 33905 / DSM 74 / LMG 10896 / Claus 1</strain>
    </source>
</reference>
<dbReference type="AlphaFoldDB" id="D2QE32"/>
<sequence length="258" mass="28707">MPQILKRANSRLLFSRNTLNMKKLFLLAGLLCCSLVGLAQQTIFSVPSSDIVPKHKIMAQQQVDINGEQMRFSTTVDYGLGRNWEVGVNLYNVDYQRQEHTWLRNDTTLQLPYAPLLLINAQRTINLTDALHIGLGGQTGVNLFPTGQHSTWVGWGYANLGAGLHDDHYQLVVGGYAGTQRYLAEGSTVGMHLGFDAGIWYQKVHILGDWATGTHEYGQLVLGVEAYLQEHLALALGWRRSNQDGNQGAVIQLTYTPK</sequence>
<gene>
    <name evidence="1" type="ordered locus">Slin_5279</name>
</gene>
<dbReference type="EMBL" id="CP001769">
    <property type="protein sequence ID" value="ADB41248.1"/>
    <property type="molecule type" value="Genomic_DNA"/>
</dbReference>
<evidence type="ECO:0000313" key="1">
    <source>
        <dbReference type="EMBL" id="ADB41248.1"/>
    </source>
</evidence>
<protein>
    <submittedName>
        <fullName evidence="1">Uncharacterized protein</fullName>
    </submittedName>
</protein>
<keyword evidence="2" id="KW-1185">Reference proteome</keyword>
<name>D2QE32_SPILD</name>
<dbReference type="HOGENOM" id="CLU_081808_0_0_10"/>
<dbReference type="eggNOG" id="ENOG50302XR">
    <property type="taxonomic scope" value="Bacteria"/>
</dbReference>
<organism evidence="1 2">
    <name type="scientific">Spirosoma linguale (strain ATCC 33905 / DSM 74 / LMG 10896 / Claus 1)</name>
    <dbReference type="NCBI Taxonomy" id="504472"/>
    <lineage>
        <taxon>Bacteria</taxon>
        <taxon>Pseudomonadati</taxon>
        <taxon>Bacteroidota</taxon>
        <taxon>Cytophagia</taxon>
        <taxon>Cytophagales</taxon>
        <taxon>Cytophagaceae</taxon>
        <taxon>Spirosoma</taxon>
    </lineage>
</organism>